<comment type="caution">
    <text evidence="2">The sequence shown here is derived from an EMBL/GenBank/DDBJ whole genome shotgun (WGS) entry which is preliminary data.</text>
</comment>
<organism evidence="2 3">
    <name type="scientific">Helicobacter ganmani</name>
    <dbReference type="NCBI Taxonomy" id="60246"/>
    <lineage>
        <taxon>Bacteria</taxon>
        <taxon>Pseudomonadati</taxon>
        <taxon>Campylobacterota</taxon>
        <taxon>Epsilonproteobacteria</taxon>
        <taxon>Campylobacterales</taxon>
        <taxon>Helicobacteraceae</taxon>
        <taxon>Helicobacter</taxon>
    </lineage>
</organism>
<dbReference type="RefSeq" id="WP_115551406.1">
    <property type="nucleotide sequence ID" value="NZ_CAONBV010000004.1"/>
</dbReference>
<proteinExistence type="predicted"/>
<dbReference type="Pfam" id="PF04296">
    <property type="entry name" value="YlxR"/>
    <property type="match status" value="1"/>
</dbReference>
<dbReference type="EMBL" id="NXLS01000003">
    <property type="protein sequence ID" value="RDU63379.1"/>
    <property type="molecule type" value="Genomic_DNA"/>
</dbReference>
<dbReference type="InterPro" id="IPR007393">
    <property type="entry name" value="YlxR_dom"/>
</dbReference>
<dbReference type="GeneID" id="82535536"/>
<reference evidence="2 3" key="1">
    <citation type="submission" date="2018-04" db="EMBL/GenBank/DDBJ databases">
        <title>Novel Campyloabacter and Helicobacter Species and Strains.</title>
        <authorList>
            <person name="Mannion A.J."/>
            <person name="Shen Z."/>
            <person name="Fox J.G."/>
        </authorList>
    </citation>
    <scope>NUCLEOTIDE SEQUENCE [LARGE SCALE GENOMIC DNA]</scope>
    <source>
        <strain evidence="2 3">MIT 99-5101</strain>
    </source>
</reference>
<keyword evidence="3" id="KW-1185">Reference proteome</keyword>
<name>A0A3D8IDY4_9HELI</name>
<dbReference type="OrthoDB" id="5518171at2"/>
<evidence type="ECO:0000313" key="3">
    <source>
        <dbReference type="Proteomes" id="UP000256650"/>
    </source>
</evidence>
<gene>
    <name evidence="2" type="ORF">CQA43_04455</name>
</gene>
<feature type="domain" description="YlxR" evidence="1">
    <location>
        <begin position="6"/>
        <end position="61"/>
    </location>
</feature>
<dbReference type="AlphaFoldDB" id="A0A3D8IDY4"/>
<evidence type="ECO:0000313" key="2">
    <source>
        <dbReference type="EMBL" id="RDU63379.1"/>
    </source>
</evidence>
<dbReference type="InterPro" id="IPR035931">
    <property type="entry name" value="YlxR-like_sf"/>
</dbReference>
<protein>
    <submittedName>
        <fullName evidence="2">DUF448 domain-containing protein</fullName>
    </submittedName>
</protein>
<evidence type="ECO:0000259" key="1">
    <source>
        <dbReference type="Pfam" id="PF04296"/>
    </source>
</evidence>
<sequence>MSNPIRMCIVCRNRFPQAQLIRLQYKDSVLKCHQGAGRSFYLCSSCKETPKASDSIAKICKLDKKHKENIKFALKEIFLYG</sequence>
<dbReference type="SUPFAM" id="SSF64376">
    <property type="entry name" value="YlxR-like"/>
    <property type="match status" value="1"/>
</dbReference>
<dbReference type="Proteomes" id="UP000256650">
    <property type="component" value="Unassembled WGS sequence"/>
</dbReference>
<accession>A0A3D8IDY4</accession>
<dbReference type="Gene3D" id="3.30.1230.10">
    <property type="entry name" value="YlxR-like"/>
    <property type="match status" value="1"/>
</dbReference>